<dbReference type="GO" id="GO:0003887">
    <property type="term" value="F:DNA-directed DNA polymerase activity"/>
    <property type="evidence" value="ECO:0007669"/>
    <property type="project" value="UniProtKB-KW"/>
</dbReference>
<evidence type="ECO:0000313" key="9">
    <source>
        <dbReference type="EMBL" id="OGE10815.1"/>
    </source>
</evidence>
<evidence type="ECO:0000256" key="4">
    <source>
        <dbReference type="ARBA" id="ARBA00022763"/>
    </source>
</evidence>
<gene>
    <name evidence="9" type="ORF">A3A60_02430</name>
</gene>
<dbReference type="GO" id="GO:0005829">
    <property type="term" value="C:cytosol"/>
    <property type="evidence" value="ECO:0007669"/>
    <property type="project" value="TreeGrafter"/>
</dbReference>
<keyword evidence="3" id="KW-0548">Nucleotidyltransferase</keyword>
<dbReference type="InterPro" id="IPR043519">
    <property type="entry name" value="NT_sf"/>
</dbReference>
<dbReference type="GO" id="GO:0003677">
    <property type="term" value="F:DNA binding"/>
    <property type="evidence" value="ECO:0007669"/>
    <property type="project" value="InterPro"/>
</dbReference>
<organism evidence="9 10">
    <name type="scientific">Candidatus Curtissbacteria bacterium RIFCSPLOWO2_01_FULL_42_26</name>
    <dbReference type="NCBI Taxonomy" id="1797729"/>
    <lineage>
        <taxon>Bacteria</taxon>
        <taxon>Candidatus Curtissiibacteriota</taxon>
    </lineage>
</organism>
<dbReference type="InterPro" id="IPR029398">
    <property type="entry name" value="PolB_thumb"/>
</dbReference>
<evidence type="ECO:0000256" key="5">
    <source>
        <dbReference type="ARBA" id="ARBA00022932"/>
    </source>
</evidence>
<dbReference type="SUPFAM" id="SSF47802">
    <property type="entry name" value="DNA polymerase beta, N-terminal domain-like"/>
    <property type="match status" value="1"/>
</dbReference>
<dbReference type="Pfam" id="PF14791">
    <property type="entry name" value="DNA_pol_B_thumb"/>
    <property type="match status" value="1"/>
</dbReference>
<accession>A0A1F5I3G0</accession>
<keyword evidence="5" id="KW-0239">DNA-directed DNA polymerase</keyword>
<dbReference type="Gene3D" id="3.30.210.10">
    <property type="entry name" value="DNA polymerase, thumb domain"/>
    <property type="match status" value="1"/>
</dbReference>
<dbReference type="InterPro" id="IPR047967">
    <property type="entry name" value="PolX_PHP"/>
</dbReference>
<dbReference type="PRINTS" id="PR00870">
    <property type="entry name" value="DNAPOLXBETA"/>
</dbReference>
<dbReference type="GO" id="GO:0006281">
    <property type="term" value="P:DNA repair"/>
    <property type="evidence" value="ECO:0007669"/>
    <property type="project" value="UniProtKB-KW"/>
</dbReference>
<dbReference type="InterPro" id="IPR016195">
    <property type="entry name" value="Pol/histidinol_Pase-like"/>
</dbReference>
<evidence type="ECO:0000259" key="8">
    <source>
        <dbReference type="SMART" id="SM00483"/>
    </source>
</evidence>
<evidence type="ECO:0000256" key="2">
    <source>
        <dbReference type="ARBA" id="ARBA00022679"/>
    </source>
</evidence>
<dbReference type="Gene3D" id="3.20.20.140">
    <property type="entry name" value="Metal-dependent hydrolases"/>
    <property type="match status" value="1"/>
</dbReference>
<keyword evidence="6" id="KW-0234">DNA repair</keyword>
<dbReference type="CDD" id="cd00141">
    <property type="entry name" value="NT_POLXc"/>
    <property type="match status" value="1"/>
</dbReference>
<dbReference type="InterPro" id="IPR002054">
    <property type="entry name" value="DNA-dir_DNA_pol_X"/>
</dbReference>
<feature type="domain" description="DNA-directed DNA polymerase X" evidence="8">
    <location>
        <begin position="5"/>
        <end position="318"/>
    </location>
</feature>
<dbReference type="Gene3D" id="1.10.150.110">
    <property type="entry name" value="DNA polymerase beta, N-terminal domain-like"/>
    <property type="match status" value="1"/>
</dbReference>
<comment type="catalytic activity">
    <reaction evidence="7">
        <text>DNA(n) + a 2'-deoxyribonucleoside 5'-triphosphate = DNA(n+1) + diphosphate</text>
        <dbReference type="Rhea" id="RHEA:22508"/>
        <dbReference type="Rhea" id="RHEA-COMP:17339"/>
        <dbReference type="Rhea" id="RHEA-COMP:17340"/>
        <dbReference type="ChEBI" id="CHEBI:33019"/>
        <dbReference type="ChEBI" id="CHEBI:61560"/>
        <dbReference type="ChEBI" id="CHEBI:173112"/>
        <dbReference type="EC" id="2.7.7.7"/>
    </reaction>
</comment>
<dbReference type="AlphaFoldDB" id="A0A1F5I3G0"/>
<dbReference type="SMART" id="SM00483">
    <property type="entry name" value="POLXc"/>
    <property type="match status" value="1"/>
</dbReference>
<evidence type="ECO:0000256" key="6">
    <source>
        <dbReference type="ARBA" id="ARBA00023204"/>
    </source>
</evidence>
<dbReference type="InterPro" id="IPR050243">
    <property type="entry name" value="PHP_phosphatase"/>
</dbReference>
<dbReference type="SUPFAM" id="SSF81301">
    <property type="entry name" value="Nucleotidyltransferase"/>
    <property type="match status" value="1"/>
</dbReference>
<dbReference type="InterPro" id="IPR010996">
    <property type="entry name" value="HHH_MUS81"/>
</dbReference>
<evidence type="ECO:0000256" key="3">
    <source>
        <dbReference type="ARBA" id="ARBA00022695"/>
    </source>
</evidence>
<dbReference type="PANTHER" id="PTHR36928">
    <property type="entry name" value="PHOSPHATASE YCDX-RELATED"/>
    <property type="match status" value="1"/>
</dbReference>
<dbReference type="InterPro" id="IPR002008">
    <property type="entry name" value="DNA_pol_X_beta-like"/>
</dbReference>
<comment type="caution">
    <text evidence="9">The sequence shown here is derived from an EMBL/GenBank/DDBJ whole genome shotgun (WGS) entry which is preliminary data.</text>
</comment>
<sequence>MTRFFSNKDIARLLREISAAYQAKGENRFKVIAYDNAAASVEHATTELKDLWEDDQLETVPGLGKSIQEHLSELFSTGKVKHFDDIKKGLPEGMFSLLDIGGLGPKSAYKLAKELNLKNIEDLKKAAKNKKIRNIPGFGQKSENVILTAITELRDKITNRYLITEAFSVAERVLGYLRSHKDCERAEPLGSLRRMVATVGDIDIAVASQNPRGIIEHFKKFKEVKRVLDAGPRKSSLLLLNGMQVDLIVQPTRAFGALLQHFTGSKNHNIRLREYALKKGYSVSDYGVKVRGKIKEFKTEEDFYSFLGMDYIIPELREDTGEIEADLARKLPSVVDIGDIKGDIHLHSDYPIEPSHDLGTSSFAQIIKKAKELEYQYVGLSDHSPGYSTHTKAEIVEIIKKRSAKIEQLKNSNNNIGILNLLEIDVLKDGTLSVPEEGLKLLDGAIAGIHSSHNQDRKIITKRILNAINSHYVKVISHPTNRLLMQRESSDIDWQVVFEACKKNGTILEINAWPNRLDLPDTLVREALKWGLKFVINTDSHAVFEMDNMRFGVAVARRGWAQKKDIANTLPWRDFKRFFNFKR</sequence>
<evidence type="ECO:0000313" key="10">
    <source>
        <dbReference type="Proteomes" id="UP000179227"/>
    </source>
</evidence>
<dbReference type="Proteomes" id="UP000179227">
    <property type="component" value="Unassembled WGS sequence"/>
</dbReference>
<dbReference type="PIRSF" id="PIRSF005047">
    <property type="entry name" value="UCP005047_YshC"/>
    <property type="match status" value="1"/>
</dbReference>
<dbReference type="SUPFAM" id="SSF47781">
    <property type="entry name" value="RuvA domain 2-like"/>
    <property type="match status" value="1"/>
</dbReference>
<dbReference type="InterPro" id="IPR010994">
    <property type="entry name" value="RuvA_2-like"/>
</dbReference>
<dbReference type="Pfam" id="PF14716">
    <property type="entry name" value="HHH_8"/>
    <property type="match status" value="1"/>
</dbReference>
<keyword evidence="2" id="KW-0808">Transferase</keyword>
<dbReference type="EMBL" id="MFBS01000006">
    <property type="protein sequence ID" value="OGE10815.1"/>
    <property type="molecule type" value="Genomic_DNA"/>
</dbReference>
<evidence type="ECO:0000256" key="7">
    <source>
        <dbReference type="ARBA" id="ARBA00049244"/>
    </source>
</evidence>
<dbReference type="GO" id="GO:0008270">
    <property type="term" value="F:zinc ion binding"/>
    <property type="evidence" value="ECO:0007669"/>
    <property type="project" value="TreeGrafter"/>
</dbReference>
<proteinExistence type="predicted"/>
<dbReference type="InterPro" id="IPR037160">
    <property type="entry name" value="DNA_Pol_thumb_sf"/>
</dbReference>
<evidence type="ECO:0000256" key="1">
    <source>
        <dbReference type="ARBA" id="ARBA00012417"/>
    </source>
</evidence>
<reference evidence="9 10" key="1">
    <citation type="journal article" date="2016" name="Nat. Commun.">
        <title>Thousands of microbial genomes shed light on interconnected biogeochemical processes in an aquifer system.</title>
        <authorList>
            <person name="Anantharaman K."/>
            <person name="Brown C.T."/>
            <person name="Hug L.A."/>
            <person name="Sharon I."/>
            <person name="Castelle C.J."/>
            <person name="Probst A.J."/>
            <person name="Thomas B.C."/>
            <person name="Singh A."/>
            <person name="Wilkins M.J."/>
            <person name="Karaoz U."/>
            <person name="Brodie E.L."/>
            <person name="Williams K.H."/>
            <person name="Hubbard S.S."/>
            <person name="Banfield J.F."/>
        </authorList>
    </citation>
    <scope>NUCLEOTIDE SEQUENCE [LARGE SCALE GENOMIC DNA]</scope>
</reference>
<dbReference type="STRING" id="1797729.A3A60_02430"/>
<dbReference type="NCBIfam" id="NF006375">
    <property type="entry name" value="PRK08609.1"/>
    <property type="match status" value="1"/>
</dbReference>
<dbReference type="CDD" id="cd07436">
    <property type="entry name" value="PHP_PolX"/>
    <property type="match status" value="1"/>
</dbReference>
<dbReference type="PANTHER" id="PTHR36928:SF1">
    <property type="entry name" value="PHOSPHATASE YCDX-RELATED"/>
    <property type="match status" value="1"/>
</dbReference>
<dbReference type="GO" id="GO:0042578">
    <property type="term" value="F:phosphoric ester hydrolase activity"/>
    <property type="evidence" value="ECO:0007669"/>
    <property type="project" value="TreeGrafter"/>
</dbReference>
<dbReference type="EC" id="2.7.7.7" evidence="1"/>
<dbReference type="Gene3D" id="3.30.460.10">
    <property type="entry name" value="Beta Polymerase, domain 2"/>
    <property type="match status" value="1"/>
</dbReference>
<dbReference type="Gene3D" id="1.10.150.20">
    <property type="entry name" value="5' to 3' exonuclease, C-terminal subdomain"/>
    <property type="match status" value="1"/>
</dbReference>
<dbReference type="InterPro" id="IPR022311">
    <property type="entry name" value="PolX-like"/>
</dbReference>
<keyword evidence="4" id="KW-0227">DNA damage</keyword>
<dbReference type="Pfam" id="PF14520">
    <property type="entry name" value="HHH_5"/>
    <property type="match status" value="1"/>
</dbReference>
<protein>
    <recommendedName>
        <fullName evidence="1">DNA-directed DNA polymerase</fullName>
        <ecNumber evidence="1">2.7.7.7</ecNumber>
    </recommendedName>
</protein>
<dbReference type="SUPFAM" id="SSF89550">
    <property type="entry name" value="PHP domain-like"/>
    <property type="match status" value="1"/>
</dbReference>
<name>A0A1F5I3G0_9BACT</name>
<dbReference type="InterPro" id="IPR027421">
    <property type="entry name" value="DNA_pol_lamdba_lyase_dom_sf"/>
</dbReference>